<dbReference type="InterPro" id="IPR021729">
    <property type="entry name" value="DUF3298"/>
</dbReference>
<dbReference type="Gene3D" id="3.30.565.40">
    <property type="entry name" value="Fervidobacterium nodosum Rt17-B1 like"/>
    <property type="match status" value="1"/>
</dbReference>
<evidence type="ECO:0000313" key="2">
    <source>
        <dbReference type="EMBL" id="SDJ97345.1"/>
    </source>
</evidence>
<dbReference type="RefSeq" id="WP_425440927.1">
    <property type="nucleotide sequence ID" value="NZ_FNFL01000002.1"/>
</dbReference>
<dbReference type="InterPro" id="IPR037126">
    <property type="entry name" value="PdaC/RsiV-like_sf"/>
</dbReference>
<dbReference type="STRING" id="407036.SAMN05216243_1384"/>
<keyword evidence="3" id="KW-1185">Reference proteome</keyword>
<gene>
    <name evidence="2" type="ORF">SAMN05216243_1384</name>
</gene>
<name>A0A1G8Y5B7_9BACI</name>
<dbReference type="Pfam" id="PF11738">
    <property type="entry name" value="DUF3298"/>
    <property type="match status" value="1"/>
</dbReference>
<dbReference type="EMBL" id="FNFL01000002">
    <property type="protein sequence ID" value="SDJ97345.1"/>
    <property type="molecule type" value="Genomic_DNA"/>
</dbReference>
<evidence type="ECO:0000313" key="3">
    <source>
        <dbReference type="Proteomes" id="UP000198694"/>
    </source>
</evidence>
<sequence>MPTTLPVSIQAMKISKGPKQTVFFPRISGMTDKSFQKSMNKTIVSQTQTLIDLQTGSMPETVEEMIGSFEIKNNQRQVLSLSLSNYTYHYRAAHGMTFIRSLTFDLEKKQLCTLEDLFKPGSDYVKRLSELIRVQIDQRDIPLLDGFSEIKPDQDFYIADKTLVIYFQLYEITPYVVGFPMFPISVYDLQDIIVEDGPLGRMAVNN</sequence>
<proteinExistence type="predicted"/>
<protein>
    <recommendedName>
        <fullName evidence="1">DUF3298 domain-containing protein</fullName>
    </recommendedName>
</protein>
<evidence type="ECO:0000259" key="1">
    <source>
        <dbReference type="Pfam" id="PF11738"/>
    </source>
</evidence>
<feature type="domain" description="DUF3298" evidence="1">
    <location>
        <begin position="115"/>
        <end position="185"/>
    </location>
</feature>
<reference evidence="2 3" key="1">
    <citation type="submission" date="2016-10" db="EMBL/GenBank/DDBJ databases">
        <authorList>
            <person name="de Groot N.N."/>
        </authorList>
    </citation>
    <scope>NUCLEOTIDE SEQUENCE [LARGE SCALE GENOMIC DNA]</scope>
    <source>
        <strain evidence="2 3">CGMCC 1.6502</strain>
    </source>
</reference>
<dbReference type="Gene3D" id="3.90.640.20">
    <property type="entry name" value="Heat-shock cognate protein, ATPase"/>
    <property type="match status" value="1"/>
</dbReference>
<organism evidence="2 3">
    <name type="scientific">Sediminibacillus albus</name>
    <dbReference type="NCBI Taxonomy" id="407036"/>
    <lineage>
        <taxon>Bacteria</taxon>
        <taxon>Bacillati</taxon>
        <taxon>Bacillota</taxon>
        <taxon>Bacilli</taxon>
        <taxon>Bacillales</taxon>
        <taxon>Bacillaceae</taxon>
        <taxon>Sediminibacillus</taxon>
    </lineage>
</organism>
<dbReference type="AlphaFoldDB" id="A0A1G8Y5B7"/>
<accession>A0A1G8Y5B7</accession>
<dbReference type="Proteomes" id="UP000198694">
    <property type="component" value="Unassembled WGS sequence"/>
</dbReference>